<proteinExistence type="predicted"/>
<protein>
    <recommendedName>
        <fullName evidence="3">Lysozyme inhibitor</fullName>
    </recommendedName>
</protein>
<evidence type="ECO:0000313" key="1">
    <source>
        <dbReference type="EMBL" id="SNV48537.1"/>
    </source>
</evidence>
<accession>A0A239XPH7</accession>
<organism evidence="1 2">
    <name type="scientific">Chryseobacterium taklimakanense</name>
    <dbReference type="NCBI Taxonomy" id="536441"/>
    <lineage>
        <taxon>Bacteria</taxon>
        <taxon>Pseudomonadati</taxon>
        <taxon>Bacteroidota</taxon>
        <taxon>Flavobacteriia</taxon>
        <taxon>Flavobacteriales</taxon>
        <taxon>Weeksellaceae</taxon>
        <taxon>Chryseobacterium group</taxon>
        <taxon>Chryseobacterium</taxon>
    </lineage>
</organism>
<dbReference type="EMBL" id="LT906465">
    <property type="protein sequence ID" value="SNV48537.1"/>
    <property type="molecule type" value="Genomic_DNA"/>
</dbReference>
<reference evidence="1 2" key="1">
    <citation type="submission" date="2017-06" db="EMBL/GenBank/DDBJ databases">
        <authorList>
            <consortium name="Pathogen Informatics"/>
        </authorList>
    </citation>
    <scope>NUCLEOTIDE SEQUENCE [LARGE SCALE GENOMIC DNA]</scope>
    <source>
        <strain evidence="1 2">NCTC13490</strain>
    </source>
</reference>
<keyword evidence="2" id="KW-1185">Reference proteome</keyword>
<dbReference type="Proteomes" id="UP000215196">
    <property type="component" value="Chromosome 1"/>
</dbReference>
<evidence type="ECO:0000313" key="2">
    <source>
        <dbReference type="Proteomes" id="UP000215196"/>
    </source>
</evidence>
<gene>
    <name evidence="1" type="ORF">SAMEA4412677_01930</name>
</gene>
<dbReference type="RefSeq" id="WP_095072768.1">
    <property type="nucleotide sequence ID" value="NZ_LT906465.1"/>
</dbReference>
<dbReference type="AlphaFoldDB" id="A0A239XPH7"/>
<dbReference type="PROSITE" id="PS51257">
    <property type="entry name" value="PROKAR_LIPOPROTEIN"/>
    <property type="match status" value="1"/>
</dbReference>
<dbReference type="KEGG" id="ctak:4412677_01930"/>
<evidence type="ECO:0008006" key="3">
    <source>
        <dbReference type="Google" id="ProtNLM"/>
    </source>
</evidence>
<name>A0A239XPH7_9FLAO</name>
<sequence>MRKIIVAALAFSMVAVGCKKESGNTGVLKADSDTTTTVTADSNGASAQTQEQTYRYVAEDGSSALVKFTSSGKDGNYISITSNKKTIKVKQKETTPNGAVYEENSVLVKSEGDNVTIEQDGNVIELTKARGQ</sequence>